<comment type="caution">
    <text evidence="1">The sequence shown here is derived from an EMBL/GenBank/DDBJ whole genome shotgun (WGS) entry which is preliminary data.</text>
</comment>
<dbReference type="EMBL" id="SSOB01000032">
    <property type="protein sequence ID" value="THF75385.1"/>
    <property type="molecule type" value="Genomic_DNA"/>
</dbReference>
<organism evidence="1 2">
    <name type="scientific">Cohnella fermenti</name>
    <dbReference type="NCBI Taxonomy" id="2565925"/>
    <lineage>
        <taxon>Bacteria</taxon>
        <taxon>Bacillati</taxon>
        <taxon>Bacillota</taxon>
        <taxon>Bacilli</taxon>
        <taxon>Bacillales</taxon>
        <taxon>Paenibacillaceae</taxon>
        <taxon>Cohnella</taxon>
    </lineage>
</organism>
<reference evidence="1 2" key="1">
    <citation type="submission" date="2019-04" db="EMBL/GenBank/DDBJ databases">
        <title>Cohnella sp. nov. isolated from preserved vegetables.</title>
        <authorList>
            <person name="Lin S.-Y."/>
            <person name="Hung M.-H."/>
            <person name="Young C.-C."/>
        </authorList>
    </citation>
    <scope>NUCLEOTIDE SEQUENCE [LARGE SCALE GENOMIC DNA]</scope>
    <source>
        <strain evidence="1 2">CC-MHH1044</strain>
    </source>
</reference>
<keyword evidence="2" id="KW-1185">Reference proteome</keyword>
<dbReference type="AlphaFoldDB" id="A0A4S4BL46"/>
<gene>
    <name evidence="1" type="ORF">E6C55_22335</name>
</gene>
<dbReference type="Proteomes" id="UP000310636">
    <property type="component" value="Unassembled WGS sequence"/>
</dbReference>
<dbReference type="RefSeq" id="WP_136372039.1">
    <property type="nucleotide sequence ID" value="NZ_SSOB01000032.1"/>
</dbReference>
<accession>A0A4S4BL46</accession>
<name>A0A4S4BL46_9BACL</name>
<proteinExistence type="predicted"/>
<evidence type="ECO:0000313" key="2">
    <source>
        <dbReference type="Proteomes" id="UP000310636"/>
    </source>
</evidence>
<protein>
    <submittedName>
        <fullName evidence="1">Uncharacterized protein</fullName>
    </submittedName>
</protein>
<evidence type="ECO:0000313" key="1">
    <source>
        <dbReference type="EMBL" id="THF75385.1"/>
    </source>
</evidence>
<sequence length="301" mass="34745">MLAGRLEYSGGARTLCEFYTRHINSDYQGGIPRLIISLSPEKTFPIEVDGIDYKTFAAINCDGTAKLSNVNVGYIKGPSFFRMLPGGITFIIELSREQINMIESSRQFRDVEVDLDLQLLVSFNKEYLFNFNYVVELPLRLHVQINKSVWVEEFLKNWSYYEGNEKMLRFNYLFKLPNTSKLIISARKSFSENKFNDTLATCFKVLEAIPKEMGFKNPNLFFEELRVKASNHNNNLYGKVDFVNELYGKIKGFMHIARHVETDEDKNIIDRTISSSDAFLALHCTELIVNYLIESIANEET</sequence>